<gene>
    <name evidence="1" type="ORF">D5086_0000234330</name>
</gene>
<name>A0A4U5P2H8_POPAL</name>
<evidence type="ECO:0000313" key="1">
    <source>
        <dbReference type="EMBL" id="TKR90318.1"/>
    </source>
</evidence>
<dbReference type="GO" id="GO:0003682">
    <property type="term" value="F:chromatin binding"/>
    <property type="evidence" value="ECO:0007669"/>
    <property type="project" value="TreeGrafter"/>
</dbReference>
<dbReference type="AlphaFoldDB" id="A0A4U5P2H8"/>
<sequence>MIRSKVHILNVQMLGFRVFDIGPSHIEGRLPLIPGSHLPWFGFGFSEEGQLSSYDSKQILWGVLRVFTSQYYGLVVVGSQSSASSSVLGADALEKENSMHLTQIKERMEESAGLDTTALGDHEAFNLEATQERCILRLIAENLLYGSAQVLETNVKCMEEVLFL</sequence>
<dbReference type="PANTHER" id="PTHR19932">
    <property type="entry name" value="WD REPEAT AND HMG-BOX DNA BINDING PROTEIN"/>
    <property type="match status" value="1"/>
</dbReference>
<accession>A0A4U5P2H8</accession>
<protein>
    <submittedName>
        <fullName evidence="1">Uncharacterized protein</fullName>
    </submittedName>
</protein>
<dbReference type="GO" id="GO:0006261">
    <property type="term" value="P:DNA-templated DNA replication"/>
    <property type="evidence" value="ECO:0007669"/>
    <property type="project" value="TreeGrafter"/>
</dbReference>
<dbReference type="EMBL" id="RCHU01000888">
    <property type="protein sequence ID" value="TKR90318.1"/>
    <property type="molecule type" value="Genomic_DNA"/>
</dbReference>
<dbReference type="GO" id="GO:0000278">
    <property type="term" value="P:mitotic cell cycle"/>
    <property type="evidence" value="ECO:0007669"/>
    <property type="project" value="TreeGrafter"/>
</dbReference>
<dbReference type="GO" id="GO:0006281">
    <property type="term" value="P:DNA repair"/>
    <property type="evidence" value="ECO:0007669"/>
    <property type="project" value="TreeGrafter"/>
</dbReference>
<reference evidence="1" key="1">
    <citation type="submission" date="2018-10" db="EMBL/GenBank/DDBJ databases">
        <title>Population genomic analysis revealed the cold adaptation of white poplar.</title>
        <authorList>
            <person name="Liu Y.-J."/>
        </authorList>
    </citation>
    <scope>NUCLEOTIDE SEQUENCE [LARGE SCALE GENOMIC DNA]</scope>
    <source>
        <strain evidence="1">PAL-ZL1</strain>
    </source>
</reference>
<proteinExistence type="predicted"/>
<comment type="caution">
    <text evidence="1">The sequence shown here is derived from an EMBL/GenBank/DDBJ whole genome shotgun (WGS) entry which is preliminary data.</text>
</comment>
<dbReference type="GO" id="GO:0043596">
    <property type="term" value="C:nuclear replication fork"/>
    <property type="evidence" value="ECO:0007669"/>
    <property type="project" value="TreeGrafter"/>
</dbReference>
<organism evidence="1">
    <name type="scientific">Populus alba</name>
    <name type="common">White poplar</name>
    <dbReference type="NCBI Taxonomy" id="43335"/>
    <lineage>
        <taxon>Eukaryota</taxon>
        <taxon>Viridiplantae</taxon>
        <taxon>Streptophyta</taxon>
        <taxon>Embryophyta</taxon>
        <taxon>Tracheophyta</taxon>
        <taxon>Spermatophyta</taxon>
        <taxon>Magnoliopsida</taxon>
        <taxon>eudicotyledons</taxon>
        <taxon>Gunneridae</taxon>
        <taxon>Pentapetalae</taxon>
        <taxon>rosids</taxon>
        <taxon>fabids</taxon>
        <taxon>Malpighiales</taxon>
        <taxon>Salicaceae</taxon>
        <taxon>Saliceae</taxon>
        <taxon>Populus</taxon>
    </lineage>
</organism>
<dbReference type="PANTHER" id="PTHR19932:SF10">
    <property type="entry name" value="WD REPEAT AND HMG-BOX DNA-BINDING PROTEIN 1"/>
    <property type="match status" value="1"/>
</dbReference>
<dbReference type="STRING" id="43335.A0A4U5P2H8"/>